<dbReference type="Pfam" id="PF00665">
    <property type="entry name" value="rve"/>
    <property type="match status" value="1"/>
</dbReference>
<protein>
    <submittedName>
        <fullName evidence="2">Transposase</fullName>
    </submittedName>
</protein>
<dbReference type="InterPro" id="IPR050900">
    <property type="entry name" value="Transposase_IS3/IS150/IS904"/>
</dbReference>
<dbReference type="InterPro" id="IPR001584">
    <property type="entry name" value="Integrase_cat-core"/>
</dbReference>
<comment type="caution">
    <text evidence="2">The sequence shown here is derived from an EMBL/GenBank/DDBJ whole genome shotgun (WGS) entry which is preliminary data.</text>
</comment>
<dbReference type="PANTHER" id="PTHR46889">
    <property type="entry name" value="TRANSPOSASE INSF FOR INSERTION SEQUENCE IS3B-RELATED"/>
    <property type="match status" value="1"/>
</dbReference>
<keyword evidence="3" id="KW-1185">Reference proteome</keyword>
<sequence>MSNRLNTQVVIEALERAIKRRKPTKQVIAHSDRGRQYASHRYRDALKDNDLRCSMSGKGCCYDNAVMESFYHTLKTGLMCGKAFVSR</sequence>
<name>A0ABR4VIR1_9GAMM</name>
<dbReference type="InterPro" id="IPR012337">
    <property type="entry name" value="RNaseH-like_sf"/>
</dbReference>
<gene>
    <name evidence="2" type="ORF">KU75_24090</name>
</gene>
<feature type="domain" description="Integrase catalytic" evidence="1">
    <location>
        <begin position="1"/>
        <end position="59"/>
    </location>
</feature>
<evidence type="ECO:0000259" key="1">
    <source>
        <dbReference type="Pfam" id="PF00665"/>
    </source>
</evidence>
<dbReference type="PANTHER" id="PTHR46889:SF4">
    <property type="entry name" value="TRANSPOSASE INSO FOR INSERTION SEQUENCE ELEMENT IS911B-RELATED"/>
    <property type="match status" value="1"/>
</dbReference>
<proteinExistence type="predicted"/>
<evidence type="ECO:0000313" key="2">
    <source>
        <dbReference type="EMBL" id="KGA39176.1"/>
    </source>
</evidence>
<accession>A0ABR4VIR1</accession>
<dbReference type="SUPFAM" id="SSF53098">
    <property type="entry name" value="Ribonuclease H-like"/>
    <property type="match status" value="1"/>
</dbReference>
<dbReference type="EMBL" id="JQOF01000050">
    <property type="protein sequence ID" value="KGA39176.1"/>
    <property type="molecule type" value="Genomic_DNA"/>
</dbReference>
<dbReference type="Gene3D" id="3.30.420.10">
    <property type="entry name" value="Ribonuclease H-like superfamily/Ribonuclease H"/>
    <property type="match status" value="1"/>
</dbReference>
<evidence type="ECO:0000313" key="3">
    <source>
        <dbReference type="Proteomes" id="UP000029447"/>
    </source>
</evidence>
<organism evidence="2 3">
    <name type="scientific">Pectobacterium odoriferum</name>
    <dbReference type="NCBI Taxonomy" id="78398"/>
    <lineage>
        <taxon>Bacteria</taxon>
        <taxon>Pseudomonadati</taxon>
        <taxon>Pseudomonadota</taxon>
        <taxon>Gammaproteobacteria</taxon>
        <taxon>Enterobacterales</taxon>
        <taxon>Pectobacteriaceae</taxon>
        <taxon>Pectobacterium</taxon>
    </lineage>
</organism>
<dbReference type="InterPro" id="IPR036397">
    <property type="entry name" value="RNaseH_sf"/>
</dbReference>
<dbReference type="Proteomes" id="UP000029447">
    <property type="component" value="Unassembled WGS sequence"/>
</dbReference>
<reference evidence="2 3" key="1">
    <citation type="submission" date="2014-08" db="EMBL/GenBank/DDBJ databases">
        <title>Genome sequences of NCPPB Pectobacterium isolates.</title>
        <authorList>
            <person name="Glover R.H."/>
            <person name="Sapp M."/>
            <person name="Elphinstone J."/>
        </authorList>
    </citation>
    <scope>NUCLEOTIDE SEQUENCE [LARGE SCALE GENOMIC DNA]</scope>
    <source>
        <strain evidence="2 3">NCPPB3841</strain>
    </source>
</reference>
<feature type="non-terminal residue" evidence="2">
    <location>
        <position position="87"/>
    </location>
</feature>